<dbReference type="InterPro" id="IPR015943">
    <property type="entry name" value="WD40/YVTN_repeat-like_dom_sf"/>
</dbReference>
<gene>
    <name evidence="2" type="ORF">JQC72_13165</name>
</gene>
<keyword evidence="3" id="KW-1185">Reference proteome</keyword>
<dbReference type="Proteomes" id="UP001177120">
    <property type="component" value="Unassembled WGS sequence"/>
</dbReference>
<organism evidence="2 3">
    <name type="scientific">Polycladomyces zharkentensis</name>
    <dbReference type="NCBI Taxonomy" id="2807616"/>
    <lineage>
        <taxon>Bacteria</taxon>
        <taxon>Bacillati</taxon>
        <taxon>Bacillota</taxon>
        <taxon>Bacilli</taxon>
        <taxon>Bacillales</taxon>
        <taxon>Thermoactinomycetaceae</taxon>
        <taxon>Polycladomyces</taxon>
    </lineage>
</organism>
<dbReference type="Gene3D" id="2.130.10.10">
    <property type="entry name" value="YVTN repeat-like/Quinoprotein amine dehydrogenase"/>
    <property type="match status" value="1"/>
</dbReference>
<comment type="caution">
    <text evidence="2">The sequence shown here is derived from an EMBL/GenBank/DDBJ whole genome shotgun (WGS) entry which is preliminary data.</text>
</comment>
<protein>
    <recommendedName>
        <fullName evidence="4">Dipeptidylpeptidase IV N-terminal domain-containing protein</fullName>
    </recommendedName>
</protein>
<dbReference type="RefSeq" id="WP_205496415.1">
    <property type="nucleotide sequence ID" value="NZ_JAFHAP010000011.1"/>
</dbReference>
<evidence type="ECO:0000313" key="2">
    <source>
        <dbReference type="EMBL" id="MBN2910450.1"/>
    </source>
</evidence>
<name>A0ABS2WLJ7_9BACL</name>
<keyword evidence="1" id="KW-0812">Transmembrane</keyword>
<evidence type="ECO:0008006" key="4">
    <source>
        <dbReference type="Google" id="ProtNLM"/>
    </source>
</evidence>
<feature type="transmembrane region" description="Helical" evidence="1">
    <location>
        <begin position="23"/>
        <end position="54"/>
    </location>
</feature>
<accession>A0ABS2WLJ7</accession>
<sequence>MGAKDPSARWFVWRRTRRRFHRLCTVTSAWPVRFAVLTGLLLVFVFICLLMWGWRDEERPRVPSPVIRTAEFQAVKPGQIREDRFFFRGRSERGEADYEWNLRTGTLLKEGEKSETGVIPLGNHGLLTVLSEGAARLLMVQKRVHRNRIAYNVRAGMHHPVSVSPRGDAIVYPVGDADDVSLALFRPKEGRSHPIPETRFSSRTNIATAVSWSPSGRFLSVADRVYAVGDTVPVTILRSGPGWWSPKEDVRATVEDNRRLVLWNAETGKRRVVFETPSGEEIVPPVVWDSHGHYFSFATGRRVSGELFFEKVHVMDGQLYHYVENEHNLQSTQLDHLMIGPGGGYVSYVINGMLKLIHLRTQNSLVFDVYHQLAGQSHPFIRHEPNGVWLAEGRHVLYIGDDMKEKEIYRTSRPLMGFYLSPRLHRLLIVEKMPHGCKLSLIDLKRLGQSASSGDSGNTG</sequence>
<proteinExistence type="predicted"/>
<reference evidence="2" key="1">
    <citation type="journal article" date="2024" name="Int. J. Syst. Evol. Microbiol.">
        <title>Polycladomyces zharkentensis sp. nov., a novel thermophilic cellulose- and starch-degrading member of the Bacillota from a geothermal aquifer in Kazakhstan.</title>
        <authorList>
            <person name="Mashzhan A."/>
            <person name="Kistaubayeva A."/>
            <person name="Javier-Lopez R."/>
            <person name="Bissenova U."/>
            <person name="Bissenbay A."/>
            <person name="Birkeland N.K."/>
        </authorList>
    </citation>
    <scope>NUCLEOTIDE SEQUENCE</scope>
    <source>
        <strain evidence="2">ZKZ2T</strain>
    </source>
</reference>
<dbReference type="EMBL" id="JAFHAP010000011">
    <property type="protein sequence ID" value="MBN2910450.1"/>
    <property type="molecule type" value="Genomic_DNA"/>
</dbReference>
<keyword evidence="1" id="KW-0472">Membrane</keyword>
<dbReference type="SUPFAM" id="SSF82171">
    <property type="entry name" value="DPP6 N-terminal domain-like"/>
    <property type="match status" value="1"/>
</dbReference>
<evidence type="ECO:0000313" key="3">
    <source>
        <dbReference type="Proteomes" id="UP001177120"/>
    </source>
</evidence>
<evidence type="ECO:0000256" key="1">
    <source>
        <dbReference type="SAM" id="Phobius"/>
    </source>
</evidence>
<keyword evidence="1" id="KW-1133">Transmembrane helix</keyword>